<dbReference type="Gene3D" id="3.40.50.10140">
    <property type="entry name" value="Toll/interleukin-1 receptor homology (TIR) domain"/>
    <property type="match status" value="1"/>
</dbReference>
<dbReference type="KEGG" id="anr:Ana3638_04880"/>
<name>A0A6P1TGC3_9FIRM</name>
<accession>A0A6P1TGC3</accession>
<dbReference type="InterPro" id="IPR035897">
    <property type="entry name" value="Toll_tir_struct_dom_sf"/>
</dbReference>
<dbReference type="RefSeq" id="WP_161837030.1">
    <property type="nucleotide sequence ID" value="NZ_CP048000.1"/>
</dbReference>
<evidence type="ECO:0000259" key="1">
    <source>
        <dbReference type="Pfam" id="PF13676"/>
    </source>
</evidence>
<dbReference type="SUPFAM" id="SSF52200">
    <property type="entry name" value="Toll/Interleukin receptor TIR domain"/>
    <property type="match status" value="1"/>
</dbReference>
<reference evidence="2 3" key="1">
    <citation type="submission" date="2020-01" db="EMBL/GenBank/DDBJ databases">
        <title>Genome analysis of Anaerocolumna sp. CBA3638.</title>
        <authorList>
            <person name="Kim J."/>
            <person name="Roh S.W."/>
        </authorList>
    </citation>
    <scope>NUCLEOTIDE SEQUENCE [LARGE SCALE GENOMIC DNA]</scope>
    <source>
        <strain evidence="2 3">CBA3638</strain>
    </source>
</reference>
<organism evidence="2 3">
    <name type="scientific">Anaerocolumna sedimenticola</name>
    <dbReference type="NCBI Taxonomy" id="2696063"/>
    <lineage>
        <taxon>Bacteria</taxon>
        <taxon>Bacillati</taxon>
        <taxon>Bacillota</taxon>
        <taxon>Clostridia</taxon>
        <taxon>Lachnospirales</taxon>
        <taxon>Lachnospiraceae</taxon>
        <taxon>Anaerocolumna</taxon>
    </lineage>
</organism>
<feature type="domain" description="TIR" evidence="1">
    <location>
        <begin position="110"/>
        <end position="192"/>
    </location>
</feature>
<evidence type="ECO:0000313" key="2">
    <source>
        <dbReference type="EMBL" id="QHQ60194.1"/>
    </source>
</evidence>
<protein>
    <submittedName>
        <fullName evidence="2">TIR domain-containing protein</fullName>
    </submittedName>
</protein>
<gene>
    <name evidence="2" type="ORF">Ana3638_04880</name>
</gene>
<dbReference type="EMBL" id="CP048000">
    <property type="protein sequence ID" value="QHQ60194.1"/>
    <property type="molecule type" value="Genomic_DNA"/>
</dbReference>
<dbReference type="Pfam" id="PF13676">
    <property type="entry name" value="TIR_2"/>
    <property type="match status" value="1"/>
</dbReference>
<dbReference type="GO" id="GO:0007165">
    <property type="term" value="P:signal transduction"/>
    <property type="evidence" value="ECO:0007669"/>
    <property type="project" value="InterPro"/>
</dbReference>
<keyword evidence="3" id="KW-1185">Reference proteome</keyword>
<dbReference type="AlphaFoldDB" id="A0A6P1TGC3"/>
<dbReference type="Proteomes" id="UP000464314">
    <property type="component" value="Chromosome"/>
</dbReference>
<sequence>MDLLKKLELEFGGIESVITQYSSKGNIGNFVDGLGKGISDRDIESIKYYLEQISIWYNENISKIHSNQYVSNKEDHNRNKKLIEEFGEKFNDYVVKESSEIKLEKNNPIIFLSHKSDDKKYADALEKLICGMGIRNNQLIYTSHPLHKIPLDNNIYDFLRNNLNLNTFVIILWSNKYLESPACLNEMGAAWVVQSDYTNIYTPDFEFGNPKYHECAVDTRKMGAVLKSDAHCKASMIELKNKITQLFNITVDEQSWTYLLDAFLDEIK</sequence>
<proteinExistence type="predicted"/>
<dbReference type="InterPro" id="IPR000157">
    <property type="entry name" value="TIR_dom"/>
</dbReference>
<evidence type="ECO:0000313" key="3">
    <source>
        <dbReference type="Proteomes" id="UP000464314"/>
    </source>
</evidence>